<evidence type="ECO:0000256" key="1">
    <source>
        <dbReference type="SAM" id="MobiDB-lite"/>
    </source>
</evidence>
<dbReference type="Proteomes" id="UP000027222">
    <property type="component" value="Unassembled WGS sequence"/>
</dbReference>
<feature type="region of interest" description="Disordered" evidence="1">
    <location>
        <begin position="281"/>
        <end position="306"/>
    </location>
</feature>
<accession>A0A067U1G0</accession>
<sequence>MCTPCCGDSCCNGNSSSSAPQGDYNYNDVGNVPGSVSPVVNGPSVNSTSATQPPENGTLDFHPIVGGFESIDHGSLLQAISSQVSTMVKLWQQFKRGQQEMEDLLNFIEHVVGSIETQCQIYPERLKGLNRRIEELSRDINRVQTFIVELMKRNRVNQLMFLFSGADKPRIKRFQEEIKASLDRFNVASTISIQATIHRITEEAQRFDRLEKEGTERHTRNMLQADYNIAQNYEASARRRLRSEEELTMTSTTSITPTILDEVESQAGEVNYDAERLEGLQNDGLEEPQTIKKKKRNGKRTEQRNNEFMAYSEVGDVLLPHELYNAQPHGPYGQLPSPGFPPIGAAYGYSGYPAYPAPPYSATPSMATMSPVRFHLHIS</sequence>
<reference evidence="3" key="1">
    <citation type="journal article" date="2014" name="Proc. Natl. Acad. Sci. U.S.A.">
        <title>Extensive sampling of basidiomycete genomes demonstrates inadequacy of the white-rot/brown-rot paradigm for wood decay fungi.</title>
        <authorList>
            <person name="Riley R."/>
            <person name="Salamov A.A."/>
            <person name="Brown D.W."/>
            <person name="Nagy L.G."/>
            <person name="Floudas D."/>
            <person name="Held B.W."/>
            <person name="Levasseur A."/>
            <person name="Lombard V."/>
            <person name="Morin E."/>
            <person name="Otillar R."/>
            <person name="Lindquist E.A."/>
            <person name="Sun H."/>
            <person name="LaButti K.M."/>
            <person name="Schmutz J."/>
            <person name="Jabbour D."/>
            <person name="Luo H."/>
            <person name="Baker S.E."/>
            <person name="Pisabarro A.G."/>
            <person name="Walton J.D."/>
            <person name="Blanchette R.A."/>
            <person name="Henrissat B."/>
            <person name="Martin F."/>
            <person name="Cullen D."/>
            <person name="Hibbett D.S."/>
            <person name="Grigoriev I.V."/>
        </authorList>
    </citation>
    <scope>NUCLEOTIDE SEQUENCE [LARGE SCALE GENOMIC DNA]</scope>
    <source>
        <strain evidence="3">CBS 339.88</strain>
    </source>
</reference>
<feature type="region of interest" description="Disordered" evidence="1">
    <location>
        <begin position="35"/>
        <end position="57"/>
    </location>
</feature>
<organism evidence="2 3">
    <name type="scientific">Galerina marginata (strain CBS 339.88)</name>
    <dbReference type="NCBI Taxonomy" id="685588"/>
    <lineage>
        <taxon>Eukaryota</taxon>
        <taxon>Fungi</taxon>
        <taxon>Dikarya</taxon>
        <taxon>Basidiomycota</taxon>
        <taxon>Agaricomycotina</taxon>
        <taxon>Agaricomycetes</taxon>
        <taxon>Agaricomycetidae</taxon>
        <taxon>Agaricales</taxon>
        <taxon>Agaricineae</taxon>
        <taxon>Strophariaceae</taxon>
        <taxon>Galerina</taxon>
    </lineage>
</organism>
<proteinExistence type="predicted"/>
<feature type="compositionally biased region" description="Low complexity" evidence="1">
    <location>
        <begin position="35"/>
        <end position="47"/>
    </location>
</feature>
<protein>
    <submittedName>
        <fullName evidence="2">Uncharacterized protein</fullName>
    </submittedName>
</protein>
<gene>
    <name evidence="2" type="ORF">GALMADRAFT_235356</name>
</gene>
<dbReference type="InterPro" id="IPR059179">
    <property type="entry name" value="MLKL-like_MCAfunc"/>
</dbReference>
<dbReference type="HOGENOM" id="CLU_729665_0_0_1"/>
<keyword evidence="3" id="KW-1185">Reference proteome</keyword>
<evidence type="ECO:0000313" key="2">
    <source>
        <dbReference type="EMBL" id="KDR86119.1"/>
    </source>
</evidence>
<dbReference type="AlphaFoldDB" id="A0A067U1G0"/>
<evidence type="ECO:0000313" key="3">
    <source>
        <dbReference type="Proteomes" id="UP000027222"/>
    </source>
</evidence>
<dbReference type="CDD" id="cd21037">
    <property type="entry name" value="MLKL_NTD"/>
    <property type="match status" value="1"/>
</dbReference>
<name>A0A067U1G0_GALM3</name>
<dbReference type="EMBL" id="KL142367">
    <property type="protein sequence ID" value="KDR86119.1"/>
    <property type="molecule type" value="Genomic_DNA"/>
</dbReference>